<accession>A0AAN8Z9L1</accession>
<keyword evidence="13 19" id="KW-0376">Hydrogen peroxide</keyword>
<dbReference type="PROSITE" id="PS50873">
    <property type="entry name" value="PEROXIDASE_4"/>
    <property type="match status" value="1"/>
</dbReference>
<evidence type="ECO:0000256" key="14">
    <source>
        <dbReference type="PIRSR" id="PIRSR600823-1"/>
    </source>
</evidence>
<feature type="disulfide bond" evidence="18">
    <location>
        <begin position="76"/>
        <end position="81"/>
    </location>
</feature>
<dbReference type="GO" id="GO:0020037">
    <property type="term" value="F:heme binding"/>
    <property type="evidence" value="ECO:0007669"/>
    <property type="project" value="UniProtKB-UniRule"/>
</dbReference>
<dbReference type="InterPro" id="IPR019793">
    <property type="entry name" value="Peroxidases_heam-ligand_BS"/>
</dbReference>
<evidence type="ECO:0000256" key="2">
    <source>
        <dbReference type="ARBA" id="ARBA00002322"/>
    </source>
</evidence>
<comment type="function">
    <text evidence="2">Removal of H(2)O(2), oxidation of toxic reductants, biosynthesis and degradation of lignin, suberization, auxin catabolism, response to environmental stresses such as wounding, pathogen attack and oxidative stress. These functions might be dependent on each isozyme/isoform in each plant tissue.</text>
</comment>
<comment type="catalytic activity">
    <reaction evidence="1 19">
        <text>2 a phenolic donor + H2O2 = 2 a phenolic radical donor + 2 H2O</text>
        <dbReference type="Rhea" id="RHEA:56136"/>
        <dbReference type="ChEBI" id="CHEBI:15377"/>
        <dbReference type="ChEBI" id="CHEBI:16240"/>
        <dbReference type="ChEBI" id="CHEBI:139520"/>
        <dbReference type="ChEBI" id="CHEBI:139521"/>
        <dbReference type="EC" id="1.11.1.7"/>
    </reaction>
</comment>
<dbReference type="PROSITE" id="PS00435">
    <property type="entry name" value="PEROXIDASE_1"/>
    <property type="match status" value="1"/>
</dbReference>
<feature type="binding site" evidence="16">
    <location>
        <position position="261"/>
    </location>
    <ligand>
        <name>Ca(2+)</name>
        <dbReference type="ChEBI" id="CHEBI:29108"/>
        <label>2</label>
    </ligand>
</feature>
<keyword evidence="8 16" id="KW-0479">Metal-binding</keyword>
<evidence type="ECO:0000256" key="5">
    <source>
        <dbReference type="ARBA" id="ARBA00022525"/>
    </source>
</evidence>
<dbReference type="InterPro" id="IPR010255">
    <property type="entry name" value="Haem_peroxidase_sf"/>
</dbReference>
<evidence type="ECO:0000256" key="4">
    <source>
        <dbReference type="ARBA" id="ARBA00012313"/>
    </source>
</evidence>
<dbReference type="CDD" id="cd00693">
    <property type="entry name" value="secretory_peroxidase"/>
    <property type="match status" value="1"/>
</dbReference>
<dbReference type="Pfam" id="PF00141">
    <property type="entry name" value="peroxidase"/>
    <property type="match status" value="1"/>
</dbReference>
<feature type="site" description="Transition state stabilizer" evidence="17">
    <location>
        <position position="70"/>
    </location>
</feature>
<feature type="chain" id="PRO_5042669494" description="Peroxidase" evidence="19">
    <location>
        <begin position="22"/>
        <end position="332"/>
    </location>
</feature>
<feature type="binding site" evidence="16">
    <location>
        <position position="78"/>
    </location>
    <ligand>
        <name>Ca(2+)</name>
        <dbReference type="ChEBI" id="CHEBI:29108"/>
        <label>1</label>
    </ligand>
</feature>
<gene>
    <name evidence="21" type="ORF">RJ641_004185</name>
</gene>
<keyword evidence="22" id="KW-1185">Reference proteome</keyword>
<dbReference type="EMBL" id="JBAMMX010000012">
    <property type="protein sequence ID" value="KAK6930091.1"/>
    <property type="molecule type" value="Genomic_DNA"/>
</dbReference>
<sequence length="332" mass="35090">MAANWGFLIILVALCVFGSVGISNAGGGGGGGDLSMNFYSKGCRQAEGIVKQIVQSKVRSNPAVAAKLVRLLFHDCFVRGCDASILLDTVGSNQAEKDARPNLSLAGFDVIDEIKTAVEKVCPRNVSCADILALSARDAVATLNPKAFYNVPTGRRDGVVSFISEVNGNIPGPNSDFTTLKNLFASKGLNVNDLVALSGAHTIGVAHCGTFSRRLFNFTGNGDADPSLDATYAQTLRAECPLPTNPSTTVEMDPGSSTKFDTSYFTIVNQHKGLFQSDAALLTDTVAARIVNQLRNPSSFSSAFGRSMQKMSAIGVLVGNAGEIRKQCHFVN</sequence>
<evidence type="ECO:0000256" key="19">
    <source>
        <dbReference type="RuleBase" id="RU362060"/>
    </source>
</evidence>
<dbReference type="Gene3D" id="1.10.520.10">
    <property type="match status" value="1"/>
</dbReference>
<evidence type="ECO:0000256" key="15">
    <source>
        <dbReference type="PIRSR" id="PIRSR600823-2"/>
    </source>
</evidence>
<dbReference type="GO" id="GO:0046872">
    <property type="term" value="F:metal ion binding"/>
    <property type="evidence" value="ECO:0007669"/>
    <property type="project" value="UniProtKB-UniRule"/>
</dbReference>
<dbReference type="GO" id="GO:0006979">
    <property type="term" value="P:response to oxidative stress"/>
    <property type="evidence" value="ECO:0007669"/>
    <property type="project" value="UniProtKB-UniRule"/>
</dbReference>
<feature type="disulfide bond" evidence="18">
    <location>
        <begin position="208"/>
        <end position="240"/>
    </location>
</feature>
<comment type="subcellular location">
    <subcellularLocation>
        <location evidence="19">Secreted</location>
    </subcellularLocation>
</comment>
<dbReference type="PRINTS" id="PR00458">
    <property type="entry name" value="PEROXIDASE"/>
</dbReference>
<feature type="binding site" description="axial binding residue" evidence="16">
    <location>
        <position position="201"/>
    </location>
    <ligand>
        <name>heme b</name>
        <dbReference type="ChEBI" id="CHEBI:60344"/>
    </ligand>
    <ligandPart>
        <name>Fe</name>
        <dbReference type="ChEBI" id="CHEBI:18248"/>
    </ligandPart>
</feature>
<evidence type="ECO:0000256" key="17">
    <source>
        <dbReference type="PIRSR" id="PIRSR600823-4"/>
    </source>
</evidence>
<comment type="similarity">
    <text evidence="3">Belongs to the peroxidase family. Ascorbate peroxidase subfamily.</text>
</comment>
<feature type="binding site" evidence="16">
    <location>
        <position position="96"/>
    </location>
    <ligand>
        <name>Ca(2+)</name>
        <dbReference type="ChEBI" id="CHEBI:29108"/>
        <label>1</label>
    </ligand>
</feature>
<keyword evidence="11 18" id="KW-1015">Disulfide bond</keyword>
<dbReference type="GO" id="GO:0140825">
    <property type="term" value="F:lactoperoxidase activity"/>
    <property type="evidence" value="ECO:0007669"/>
    <property type="project" value="UniProtKB-EC"/>
</dbReference>
<dbReference type="PROSITE" id="PS00436">
    <property type="entry name" value="PEROXIDASE_2"/>
    <property type="match status" value="1"/>
</dbReference>
<comment type="similarity">
    <text evidence="19">Belongs to the peroxidase family. Classical plant (class III) peroxidase subfamily.</text>
</comment>
<evidence type="ECO:0000256" key="13">
    <source>
        <dbReference type="ARBA" id="ARBA00023324"/>
    </source>
</evidence>
<evidence type="ECO:0000256" key="12">
    <source>
        <dbReference type="ARBA" id="ARBA00023180"/>
    </source>
</evidence>
<keyword evidence="19" id="KW-0732">Signal</keyword>
<reference evidence="21 22" key="1">
    <citation type="submission" date="2023-12" db="EMBL/GenBank/DDBJ databases">
        <title>A high-quality genome assembly for Dillenia turbinata (Dilleniales).</title>
        <authorList>
            <person name="Chanderbali A."/>
        </authorList>
    </citation>
    <scope>NUCLEOTIDE SEQUENCE [LARGE SCALE GENOMIC DNA]</scope>
    <source>
        <strain evidence="21">LSX21</strain>
        <tissue evidence="21">Leaf</tissue>
    </source>
</reference>
<evidence type="ECO:0000259" key="20">
    <source>
        <dbReference type="PROSITE" id="PS50873"/>
    </source>
</evidence>
<dbReference type="PRINTS" id="PR00461">
    <property type="entry name" value="PLPEROXIDASE"/>
</dbReference>
<evidence type="ECO:0000313" key="22">
    <source>
        <dbReference type="Proteomes" id="UP001370490"/>
    </source>
</evidence>
<feature type="signal peptide" evidence="19">
    <location>
        <begin position="1"/>
        <end position="21"/>
    </location>
</feature>
<evidence type="ECO:0000256" key="18">
    <source>
        <dbReference type="PIRSR" id="PIRSR600823-5"/>
    </source>
</evidence>
<feature type="binding site" evidence="16">
    <location>
        <position position="253"/>
    </location>
    <ligand>
        <name>Ca(2+)</name>
        <dbReference type="ChEBI" id="CHEBI:29108"/>
        <label>2</label>
    </ligand>
</feature>
<evidence type="ECO:0000256" key="8">
    <source>
        <dbReference type="ARBA" id="ARBA00022723"/>
    </source>
</evidence>
<feature type="binding site" evidence="16">
    <location>
        <position position="75"/>
    </location>
    <ligand>
        <name>Ca(2+)</name>
        <dbReference type="ChEBI" id="CHEBI:29108"/>
        <label>1</label>
    </ligand>
</feature>
<dbReference type="Gene3D" id="1.10.420.10">
    <property type="entry name" value="Peroxidase, domain 2"/>
    <property type="match status" value="1"/>
</dbReference>
<keyword evidence="9 19" id="KW-0560">Oxidoreductase</keyword>
<dbReference type="PANTHER" id="PTHR31235">
    <property type="entry name" value="PEROXIDASE 25-RELATED"/>
    <property type="match status" value="1"/>
</dbReference>
<comment type="cofactor">
    <cofactor evidence="16 19">
        <name>Ca(2+)</name>
        <dbReference type="ChEBI" id="CHEBI:29108"/>
    </cofactor>
    <text evidence="16 19">Binds 2 calcium ions per subunit.</text>
</comment>
<evidence type="ECO:0000256" key="3">
    <source>
        <dbReference type="ARBA" id="ARBA00006873"/>
    </source>
</evidence>
<dbReference type="GO" id="GO:0005576">
    <property type="term" value="C:extracellular region"/>
    <property type="evidence" value="ECO:0007669"/>
    <property type="project" value="UniProtKB-SubCell"/>
</dbReference>
<dbReference type="EC" id="1.11.1.7" evidence="4 19"/>
<dbReference type="GO" id="GO:0042744">
    <property type="term" value="P:hydrogen peroxide catabolic process"/>
    <property type="evidence" value="ECO:0007669"/>
    <property type="project" value="UniProtKB-KW"/>
</dbReference>
<evidence type="ECO:0000256" key="7">
    <source>
        <dbReference type="ARBA" id="ARBA00022617"/>
    </source>
</evidence>
<evidence type="ECO:0000256" key="16">
    <source>
        <dbReference type="PIRSR" id="PIRSR600823-3"/>
    </source>
</evidence>
<organism evidence="21 22">
    <name type="scientific">Dillenia turbinata</name>
    <dbReference type="NCBI Taxonomy" id="194707"/>
    <lineage>
        <taxon>Eukaryota</taxon>
        <taxon>Viridiplantae</taxon>
        <taxon>Streptophyta</taxon>
        <taxon>Embryophyta</taxon>
        <taxon>Tracheophyta</taxon>
        <taxon>Spermatophyta</taxon>
        <taxon>Magnoliopsida</taxon>
        <taxon>eudicotyledons</taxon>
        <taxon>Gunneridae</taxon>
        <taxon>Pentapetalae</taxon>
        <taxon>Dilleniales</taxon>
        <taxon>Dilleniaceae</taxon>
        <taxon>Dillenia</taxon>
    </lineage>
</organism>
<evidence type="ECO:0000256" key="11">
    <source>
        <dbReference type="ARBA" id="ARBA00023157"/>
    </source>
</evidence>
<keyword evidence="6 19" id="KW-0575">Peroxidase</keyword>
<evidence type="ECO:0000256" key="1">
    <source>
        <dbReference type="ARBA" id="ARBA00000189"/>
    </source>
</evidence>
<dbReference type="Proteomes" id="UP001370490">
    <property type="component" value="Unassembled WGS sequence"/>
</dbReference>
<dbReference type="FunFam" id="1.10.520.10:FF:000008">
    <property type="entry name" value="Peroxidase"/>
    <property type="match status" value="1"/>
</dbReference>
<feature type="domain" description="Plant heme peroxidase family profile" evidence="20">
    <location>
        <begin position="33"/>
        <end position="332"/>
    </location>
</feature>
<feature type="binding site" evidence="16">
    <location>
        <position position="84"/>
    </location>
    <ligand>
        <name>Ca(2+)</name>
        <dbReference type="ChEBI" id="CHEBI:29108"/>
        <label>1</label>
    </ligand>
</feature>
<keyword evidence="12" id="KW-0325">Glycoprotein</keyword>
<evidence type="ECO:0000256" key="6">
    <source>
        <dbReference type="ARBA" id="ARBA00022559"/>
    </source>
</evidence>
<feature type="active site" description="Proton acceptor" evidence="14">
    <location>
        <position position="74"/>
    </location>
</feature>
<comment type="caution">
    <text evidence="21">The sequence shown here is derived from an EMBL/GenBank/DDBJ whole genome shotgun (WGS) entry which is preliminary data.</text>
</comment>
<proteinExistence type="inferred from homology"/>
<feature type="binding site" evidence="16">
    <location>
        <position position="82"/>
    </location>
    <ligand>
        <name>Ca(2+)</name>
        <dbReference type="ChEBI" id="CHEBI:29108"/>
        <label>1</label>
    </ligand>
</feature>
<dbReference type="FunFam" id="1.10.420.10:FF:000008">
    <property type="entry name" value="Peroxidase"/>
    <property type="match status" value="1"/>
</dbReference>
<evidence type="ECO:0000256" key="9">
    <source>
        <dbReference type="ARBA" id="ARBA00023002"/>
    </source>
</evidence>
<comment type="cofactor">
    <cofactor evidence="16 19">
        <name>heme b</name>
        <dbReference type="ChEBI" id="CHEBI:60344"/>
    </cofactor>
    <text evidence="16 19">Binds 1 heme b (iron(II)-protoporphyrin IX) group per subunit.</text>
</comment>
<evidence type="ECO:0000313" key="21">
    <source>
        <dbReference type="EMBL" id="KAK6930091.1"/>
    </source>
</evidence>
<protein>
    <recommendedName>
        <fullName evidence="4 19">Peroxidase</fullName>
        <ecNumber evidence="4 19">1.11.1.7</ecNumber>
    </recommendedName>
</protein>
<feature type="disulfide bond" evidence="18">
    <location>
        <begin position="128"/>
        <end position="328"/>
    </location>
</feature>
<keyword evidence="7 19" id="KW-0349">Heme</keyword>
<keyword evidence="10 16" id="KW-0408">Iron</keyword>
<keyword evidence="5 19" id="KW-0964">Secreted</keyword>
<feature type="binding site" evidence="16">
    <location>
        <position position="202"/>
    </location>
    <ligand>
        <name>Ca(2+)</name>
        <dbReference type="ChEBI" id="CHEBI:29108"/>
        <label>2</label>
    </ligand>
</feature>
<dbReference type="AlphaFoldDB" id="A0AAN8Z9L1"/>
<keyword evidence="16 19" id="KW-0106">Calcium</keyword>
<dbReference type="InterPro" id="IPR019794">
    <property type="entry name" value="Peroxidases_AS"/>
</dbReference>
<feature type="binding site" evidence="15">
    <location>
        <position position="171"/>
    </location>
    <ligand>
        <name>substrate</name>
    </ligand>
</feature>
<feature type="disulfide bond" evidence="18">
    <location>
        <begin position="43"/>
        <end position="122"/>
    </location>
</feature>
<dbReference type="InterPro" id="IPR033905">
    <property type="entry name" value="Secretory_peroxidase"/>
</dbReference>
<dbReference type="InterPro" id="IPR002016">
    <property type="entry name" value="Haem_peroxidase"/>
</dbReference>
<dbReference type="SUPFAM" id="SSF48113">
    <property type="entry name" value="Heme-dependent peroxidases"/>
    <property type="match status" value="1"/>
</dbReference>
<name>A0AAN8Z9L1_9MAGN</name>
<evidence type="ECO:0000256" key="10">
    <source>
        <dbReference type="ARBA" id="ARBA00023004"/>
    </source>
</evidence>
<dbReference type="InterPro" id="IPR000823">
    <property type="entry name" value="Peroxidase_pln"/>
</dbReference>
<feature type="binding site" evidence="16">
    <location>
        <position position="80"/>
    </location>
    <ligand>
        <name>Ca(2+)</name>
        <dbReference type="ChEBI" id="CHEBI:29108"/>
        <label>1</label>
    </ligand>
</feature>